<dbReference type="EMBL" id="KQ085895">
    <property type="protein sequence ID" value="KLO18373.1"/>
    <property type="molecule type" value="Genomic_DNA"/>
</dbReference>
<feature type="region of interest" description="Disordered" evidence="5">
    <location>
        <begin position="406"/>
        <end position="567"/>
    </location>
</feature>
<feature type="compositionally biased region" description="Basic and acidic residues" evidence="5">
    <location>
        <begin position="320"/>
        <end position="331"/>
    </location>
</feature>
<dbReference type="SUPFAM" id="SSF81321">
    <property type="entry name" value="Family A G protein-coupled receptor-like"/>
    <property type="match status" value="1"/>
</dbReference>
<reference evidence="7 8" key="1">
    <citation type="submission" date="2015-04" db="EMBL/GenBank/DDBJ databases">
        <title>Complete genome sequence of Schizopora paradoxa KUC8140, a cosmopolitan wood degrader in East Asia.</title>
        <authorList>
            <consortium name="DOE Joint Genome Institute"/>
            <person name="Min B."/>
            <person name="Park H."/>
            <person name="Jang Y."/>
            <person name="Kim J.-J."/>
            <person name="Kim K.H."/>
            <person name="Pangilinan J."/>
            <person name="Lipzen A."/>
            <person name="Riley R."/>
            <person name="Grigoriev I.V."/>
            <person name="Spatafora J.W."/>
            <person name="Choi I.-G."/>
        </authorList>
    </citation>
    <scope>NUCLEOTIDE SEQUENCE [LARGE SCALE GENOMIC DNA]</scope>
    <source>
        <strain evidence="7 8">KUC8140</strain>
    </source>
</reference>
<evidence type="ECO:0000256" key="2">
    <source>
        <dbReference type="ARBA" id="ARBA00022692"/>
    </source>
</evidence>
<evidence type="ECO:0000256" key="4">
    <source>
        <dbReference type="ARBA" id="ARBA00023136"/>
    </source>
</evidence>
<comment type="subcellular location">
    <subcellularLocation>
        <location evidence="1">Membrane</location>
        <topology evidence="1">Multi-pass membrane protein</topology>
    </subcellularLocation>
</comment>
<organism evidence="7 8">
    <name type="scientific">Schizopora paradoxa</name>
    <dbReference type="NCBI Taxonomy" id="27342"/>
    <lineage>
        <taxon>Eukaryota</taxon>
        <taxon>Fungi</taxon>
        <taxon>Dikarya</taxon>
        <taxon>Basidiomycota</taxon>
        <taxon>Agaricomycotina</taxon>
        <taxon>Agaricomycetes</taxon>
        <taxon>Hymenochaetales</taxon>
        <taxon>Schizoporaceae</taxon>
        <taxon>Schizopora</taxon>
    </lineage>
</organism>
<feature type="transmembrane region" description="Helical" evidence="6">
    <location>
        <begin position="190"/>
        <end position="209"/>
    </location>
</feature>
<accession>A0A0H2S9G4</accession>
<sequence>MTTLPDGQCLTNLTREDSIGLAFVVEAGILSATSLAVLAVLLIRNILRYRKYADAYKWSLVEQPSDVYVLSLFVADVLQSIGASMSAKWVNDGMVLPGHYCTAQGVIQQLGETSVGLATMLIAIHTFLSVWVRKDHSVRTAVIVVFVSWTFMGLFVGISAGIHHNYDEPSPFWCWVGPNYGGERIAGEYFWLWLALFVAILVYVPLFMWHQGYISIDEKIWWKVKWYTRYHEDGRDTRNRPLASSLKLLAYPVAYSIVVLPVSVARWITFGDNTGCAVDPRMPRAATFATVFLHDCFGFVNVLLLLTTRQTLLLFDDPKNQKRERPRKDGAVLEDWDDERRINGNGNANANGKDSPAPSSRDSFLGVRTAARSGGIGNTNSNAEARSSYNEEDDADARINILMQEIRPSAPSSPYSTSDVTRRAASLDSGRDVLGVMTREGMRQNSGGSGHAPSIVPSSPSTMHERRPGSGTSSNDNAYGERAQPPHRDVRTGSVSSRQQSQQQQHSSSHLLARLHSKTSSGGSGNYPPAEEYTDEDIERRFMDLTSSNTNTNTNAGSRVPVPKYDL</sequence>
<feature type="transmembrane region" description="Helical" evidence="6">
    <location>
        <begin position="248"/>
        <end position="268"/>
    </location>
</feature>
<evidence type="ECO:0000256" key="6">
    <source>
        <dbReference type="SAM" id="Phobius"/>
    </source>
</evidence>
<proteinExistence type="predicted"/>
<evidence type="ECO:0000313" key="8">
    <source>
        <dbReference type="Proteomes" id="UP000053477"/>
    </source>
</evidence>
<feature type="compositionally biased region" description="Low complexity" evidence="5">
    <location>
        <begin position="343"/>
        <end position="352"/>
    </location>
</feature>
<feature type="region of interest" description="Disordered" evidence="5">
    <location>
        <begin position="320"/>
        <end position="391"/>
    </location>
</feature>
<dbReference type="Proteomes" id="UP000053477">
    <property type="component" value="Unassembled WGS sequence"/>
</dbReference>
<evidence type="ECO:0000256" key="1">
    <source>
        <dbReference type="ARBA" id="ARBA00004141"/>
    </source>
</evidence>
<gene>
    <name evidence="7" type="ORF">SCHPADRAFT_993599</name>
</gene>
<keyword evidence="8" id="KW-1185">Reference proteome</keyword>
<dbReference type="GO" id="GO:0005886">
    <property type="term" value="C:plasma membrane"/>
    <property type="evidence" value="ECO:0007669"/>
    <property type="project" value="TreeGrafter"/>
</dbReference>
<dbReference type="GO" id="GO:0004930">
    <property type="term" value="F:G protein-coupled receptor activity"/>
    <property type="evidence" value="ECO:0007669"/>
    <property type="project" value="TreeGrafter"/>
</dbReference>
<dbReference type="OrthoDB" id="100006at2759"/>
<feature type="compositionally biased region" description="Low complexity" evidence="5">
    <location>
        <begin position="496"/>
        <end position="514"/>
    </location>
</feature>
<feature type="compositionally biased region" description="Polar residues" evidence="5">
    <location>
        <begin position="378"/>
        <end position="388"/>
    </location>
</feature>
<dbReference type="Gene3D" id="1.20.1070.10">
    <property type="entry name" value="Rhodopsin 7-helix transmembrane proteins"/>
    <property type="match status" value="1"/>
</dbReference>
<evidence type="ECO:0000256" key="3">
    <source>
        <dbReference type="ARBA" id="ARBA00022989"/>
    </source>
</evidence>
<dbReference type="InParanoid" id="A0A0H2S9G4"/>
<dbReference type="STRING" id="27342.A0A0H2S9G4"/>
<dbReference type="PANTHER" id="PTHR23112:SF37">
    <property type="entry name" value="G PROTEIN-COUPLED RECEPTOR GPR1"/>
    <property type="match status" value="1"/>
</dbReference>
<feature type="compositionally biased region" description="Low complexity" evidence="5">
    <location>
        <begin position="546"/>
        <end position="555"/>
    </location>
</feature>
<feature type="transmembrane region" description="Helical" evidence="6">
    <location>
        <begin position="288"/>
        <end position="306"/>
    </location>
</feature>
<keyword evidence="4 6" id="KW-0472">Membrane</keyword>
<keyword evidence="2 6" id="KW-0812">Transmembrane</keyword>
<dbReference type="PANTHER" id="PTHR23112">
    <property type="entry name" value="G PROTEIN-COUPLED RECEPTOR 157-RELATED"/>
    <property type="match status" value="1"/>
</dbReference>
<keyword evidence="3 6" id="KW-1133">Transmembrane helix</keyword>
<dbReference type="GO" id="GO:0007189">
    <property type="term" value="P:adenylate cyclase-activating G protein-coupled receptor signaling pathway"/>
    <property type="evidence" value="ECO:0007669"/>
    <property type="project" value="TreeGrafter"/>
</dbReference>
<feature type="transmembrane region" description="Helical" evidence="6">
    <location>
        <begin position="141"/>
        <end position="162"/>
    </location>
</feature>
<evidence type="ECO:0000256" key="5">
    <source>
        <dbReference type="SAM" id="MobiDB-lite"/>
    </source>
</evidence>
<feature type="transmembrane region" description="Helical" evidence="6">
    <location>
        <begin position="20"/>
        <end position="47"/>
    </location>
</feature>
<protein>
    <submittedName>
        <fullName evidence="7">Uncharacterized protein</fullName>
    </submittedName>
</protein>
<name>A0A0H2S9G4_9AGAM</name>
<dbReference type="AlphaFoldDB" id="A0A0H2S9G4"/>
<feature type="compositionally biased region" description="Polar residues" evidence="5">
    <location>
        <begin position="410"/>
        <end position="419"/>
    </location>
</feature>
<evidence type="ECO:0000313" key="7">
    <source>
        <dbReference type="EMBL" id="KLO18373.1"/>
    </source>
</evidence>